<feature type="domain" description="Heterokaryon incompatibility" evidence="1">
    <location>
        <begin position="63"/>
        <end position="197"/>
    </location>
</feature>
<evidence type="ECO:0000313" key="3">
    <source>
        <dbReference type="Proteomes" id="UP000244855"/>
    </source>
</evidence>
<feature type="non-terminal residue" evidence="2">
    <location>
        <position position="202"/>
    </location>
</feature>
<dbReference type="PANTHER" id="PTHR24148">
    <property type="entry name" value="ANKYRIN REPEAT DOMAIN-CONTAINING PROTEIN 39 HOMOLOG-RELATED"/>
    <property type="match status" value="1"/>
</dbReference>
<evidence type="ECO:0000313" key="2">
    <source>
        <dbReference type="EMBL" id="PVH93757.1"/>
    </source>
</evidence>
<dbReference type="Proteomes" id="UP000244855">
    <property type="component" value="Unassembled WGS sequence"/>
</dbReference>
<reference evidence="2 3" key="1">
    <citation type="journal article" date="2018" name="Sci. Rep.">
        <title>Comparative genomics provides insights into the lifestyle and reveals functional heterogeneity of dark septate endophytic fungi.</title>
        <authorList>
            <person name="Knapp D.G."/>
            <person name="Nemeth J.B."/>
            <person name="Barry K."/>
            <person name="Hainaut M."/>
            <person name="Henrissat B."/>
            <person name="Johnson J."/>
            <person name="Kuo A."/>
            <person name="Lim J.H.P."/>
            <person name="Lipzen A."/>
            <person name="Nolan M."/>
            <person name="Ohm R.A."/>
            <person name="Tamas L."/>
            <person name="Grigoriev I.V."/>
            <person name="Spatafora J.W."/>
            <person name="Nagy L.G."/>
            <person name="Kovacs G.M."/>
        </authorList>
    </citation>
    <scope>NUCLEOTIDE SEQUENCE [LARGE SCALE GENOMIC DNA]</scope>
    <source>
        <strain evidence="2 3">DSE2036</strain>
    </source>
</reference>
<name>A0A2V1D6K0_9PLEO</name>
<sequence>MISAAVDNDTGDVSAAGDRRLWLATPLDTTRNSFRIMKLLKGNGTMPIICDISVESLDDNPFYEALSYVWGDDKITKDIIVRGVTISVTVNLFKFLSVLRSPTTDKLIWADAICIDQTNDKEKTHQIGLMTRIYRNCRKAHIWFDHFTPDWEQEASHSHDYRMTYEMTAPISWLLVMDCVRWLLTRPWWTRVWTLQEAVLPR</sequence>
<dbReference type="EMBL" id="KZ805570">
    <property type="protein sequence ID" value="PVH93757.1"/>
    <property type="molecule type" value="Genomic_DNA"/>
</dbReference>
<protein>
    <submittedName>
        <fullName evidence="2">HET-domain-containing protein</fullName>
    </submittedName>
</protein>
<dbReference type="Pfam" id="PF06985">
    <property type="entry name" value="HET"/>
    <property type="match status" value="1"/>
</dbReference>
<organism evidence="2 3">
    <name type="scientific">Periconia macrospinosa</name>
    <dbReference type="NCBI Taxonomy" id="97972"/>
    <lineage>
        <taxon>Eukaryota</taxon>
        <taxon>Fungi</taxon>
        <taxon>Dikarya</taxon>
        <taxon>Ascomycota</taxon>
        <taxon>Pezizomycotina</taxon>
        <taxon>Dothideomycetes</taxon>
        <taxon>Pleosporomycetidae</taxon>
        <taxon>Pleosporales</taxon>
        <taxon>Massarineae</taxon>
        <taxon>Periconiaceae</taxon>
        <taxon>Periconia</taxon>
    </lineage>
</organism>
<accession>A0A2V1D6K0</accession>
<keyword evidence="3" id="KW-1185">Reference proteome</keyword>
<gene>
    <name evidence="2" type="ORF">DM02DRAFT_540882</name>
</gene>
<proteinExistence type="predicted"/>
<dbReference type="OrthoDB" id="3553147at2759"/>
<dbReference type="PANTHER" id="PTHR24148:SF64">
    <property type="entry name" value="HETEROKARYON INCOMPATIBILITY DOMAIN-CONTAINING PROTEIN"/>
    <property type="match status" value="1"/>
</dbReference>
<evidence type="ECO:0000259" key="1">
    <source>
        <dbReference type="Pfam" id="PF06985"/>
    </source>
</evidence>
<dbReference type="AlphaFoldDB" id="A0A2V1D6K0"/>
<dbReference type="InterPro" id="IPR052895">
    <property type="entry name" value="HetReg/Transcr_Mod"/>
</dbReference>
<dbReference type="InterPro" id="IPR010730">
    <property type="entry name" value="HET"/>
</dbReference>